<dbReference type="InterPro" id="IPR041705">
    <property type="entry name" value="PIN_Sll0205"/>
</dbReference>
<dbReference type="CDD" id="cd09872">
    <property type="entry name" value="PIN_Sll0205-like"/>
    <property type="match status" value="1"/>
</dbReference>
<gene>
    <name evidence="2" type="ORF">E3D00_06150</name>
</gene>
<dbReference type="OrthoDB" id="9798990at2"/>
<proteinExistence type="predicted"/>
<dbReference type="EMBL" id="CP038141">
    <property type="protein sequence ID" value="QDH17191.1"/>
    <property type="molecule type" value="Genomic_DNA"/>
</dbReference>
<evidence type="ECO:0000259" key="1">
    <source>
        <dbReference type="Pfam" id="PF01850"/>
    </source>
</evidence>
<accession>A0A4Y6ULC7</accession>
<dbReference type="InterPro" id="IPR002716">
    <property type="entry name" value="PIN_dom"/>
</dbReference>
<name>A0A4Y6ULC7_9PROT</name>
<keyword evidence="3" id="KW-1185">Reference proteome</keyword>
<sequence length="128" mass="14236">MKLLLDTHLLLWAAGDPDRLSMRARSLMEDQNHDLMFSAASIWEVTIKVGLGRADFQIDPHLLRRGLIENGYEELAITGQHALAVGLLPDVHRDPFERILVAQATVEGIRLVTHDPLVQAYPGPIIAV</sequence>
<dbReference type="PANTHER" id="PTHR36173:SF2">
    <property type="entry name" value="RIBONUCLEASE VAPC16"/>
    <property type="match status" value="1"/>
</dbReference>
<dbReference type="RefSeq" id="WP_141460897.1">
    <property type="nucleotide sequence ID" value="NZ_CP038141.1"/>
</dbReference>
<dbReference type="SUPFAM" id="SSF88723">
    <property type="entry name" value="PIN domain-like"/>
    <property type="match status" value="1"/>
</dbReference>
<dbReference type="Pfam" id="PF01850">
    <property type="entry name" value="PIN"/>
    <property type="match status" value="1"/>
</dbReference>
<dbReference type="KEGG" id="ssam:E3D00_06150"/>
<evidence type="ECO:0000313" key="3">
    <source>
        <dbReference type="Proteomes" id="UP000316313"/>
    </source>
</evidence>
<reference evidence="2 3" key="1">
    <citation type="submission" date="2019-03" db="EMBL/GenBank/DDBJ databases">
        <title>The complete genome sequence of Swingsia samuiensis NBRC107927(T).</title>
        <authorList>
            <person name="Chua K.-O."/>
            <person name="Chan K.-G."/>
            <person name="See-Too W.-S."/>
        </authorList>
    </citation>
    <scope>NUCLEOTIDE SEQUENCE [LARGE SCALE GENOMIC DNA]</scope>
    <source>
        <strain evidence="2 3">AH83</strain>
    </source>
</reference>
<dbReference type="AlphaFoldDB" id="A0A4Y6ULC7"/>
<dbReference type="InterPro" id="IPR029060">
    <property type="entry name" value="PIN-like_dom_sf"/>
</dbReference>
<organism evidence="2 3">
    <name type="scientific">Swingsia samuiensis</name>
    <dbReference type="NCBI Taxonomy" id="1293412"/>
    <lineage>
        <taxon>Bacteria</taxon>
        <taxon>Pseudomonadati</taxon>
        <taxon>Pseudomonadota</taxon>
        <taxon>Alphaproteobacteria</taxon>
        <taxon>Acetobacterales</taxon>
        <taxon>Acetobacteraceae</taxon>
        <taxon>Swingsia</taxon>
    </lineage>
</organism>
<evidence type="ECO:0000313" key="2">
    <source>
        <dbReference type="EMBL" id="QDH17191.1"/>
    </source>
</evidence>
<protein>
    <submittedName>
        <fullName evidence="2">Type II toxin-antitoxin system VapC family toxin</fullName>
    </submittedName>
</protein>
<dbReference type="Proteomes" id="UP000316313">
    <property type="component" value="Chromosome"/>
</dbReference>
<dbReference type="PANTHER" id="PTHR36173">
    <property type="entry name" value="RIBONUCLEASE VAPC16-RELATED"/>
    <property type="match status" value="1"/>
</dbReference>
<feature type="domain" description="PIN" evidence="1">
    <location>
        <begin position="4"/>
        <end position="116"/>
    </location>
</feature>
<dbReference type="InterPro" id="IPR052919">
    <property type="entry name" value="TA_system_RNase"/>
</dbReference>